<dbReference type="Proteomes" id="UP000198372">
    <property type="component" value="Unassembled WGS sequence"/>
</dbReference>
<evidence type="ECO:0000313" key="1">
    <source>
        <dbReference type="EMBL" id="SCV73298.1"/>
    </source>
</evidence>
<evidence type="ECO:0000313" key="2">
    <source>
        <dbReference type="Proteomes" id="UP000198372"/>
    </source>
</evidence>
<proteinExistence type="predicted"/>
<dbReference type="OrthoDB" id="415532at2759"/>
<dbReference type="AlphaFoldDB" id="A0A238FQ21"/>
<protein>
    <submittedName>
        <fullName evidence="1">BQ2448_7224 protein</fullName>
    </submittedName>
</protein>
<dbReference type="EMBL" id="FMSP01000018">
    <property type="protein sequence ID" value="SCV73298.1"/>
    <property type="molecule type" value="Genomic_DNA"/>
</dbReference>
<name>A0A238FQ21_9BASI</name>
<reference evidence="2" key="1">
    <citation type="submission" date="2016-09" db="EMBL/GenBank/DDBJ databases">
        <authorList>
            <person name="Jeantristanb JTB J.-T."/>
            <person name="Ricardo R."/>
        </authorList>
    </citation>
    <scope>NUCLEOTIDE SEQUENCE [LARGE SCALE GENOMIC DNA]</scope>
</reference>
<sequence>MTERLRTLENPKEARYTSKKYQWLPTESAIDSDGPARPYSTIAGVFAKEYSNFWEDKFPGLDKHLRRQVDDMAYLERLENRSFVLPSPSSRFKPSSWEQIQARIKKPAFTLKGRTVQVVVNLSTTSSPPLDQTTVEASCVS</sequence>
<organism evidence="1 2">
    <name type="scientific">Microbotryum intermedium</name>
    <dbReference type="NCBI Taxonomy" id="269621"/>
    <lineage>
        <taxon>Eukaryota</taxon>
        <taxon>Fungi</taxon>
        <taxon>Dikarya</taxon>
        <taxon>Basidiomycota</taxon>
        <taxon>Pucciniomycotina</taxon>
        <taxon>Microbotryomycetes</taxon>
        <taxon>Microbotryales</taxon>
        <taxon>Microbotryaceae</taxon>
        <taxon>Microbotryum</taxon>
    </lineage>
</organism>
<accession>A0A238FQ21</accession>
<keyword evidence="2" id="KW-1185">Reference proteome</keyword>
<dbReference type="STRING" id="269621.A0A238FQ21"/>
<gene>
    <name evidence="1" type="ORF">BQ2448_7224</name>
</gene>